<keyword evidence="10" id="KW-1185">Reference proteome</keyword>
<feature type="domain" description="RDD" evidence="8">
    <location>
        <begin position="35"/>
        <end position="146"/>
    </location>
</feature>
<evidence type="ECO:0000259" key="8">
    <source>
        <dbReference type="Pfam" id="PF06271"/>
    </source>
</evidence>
<evidence type="ECO:0000256" key="7">
    <source>
        <dbReference type="SAM" id="Phobius"/>
    </source>
</evidence>
<keyword evidence="5 7" id="KW-0472">Membrane</keyword>
<dbReference type="RefSeq" id="WP_034246919.1">
    <property type="nucleotide sequence ID" value="NZ_BJYK01000001.1"/>
</dbReference>
<dbReference type="PANTHER" id="PTHR36115">
    <property type="entry name" value="PROLINE-RICH ANTIGEN HOMOLOG-RELATED"/>
    <property type="match status" value="1"/>
</dbReference>
<dbReference type="Pfam" id="PF06271">
    <property type="entry name" value="RDD"/>
    <property type="match status" value="1"/>
</dbReference>
<dbReference type="InterPro" id="IPR010432">
    <property type="entry name" value="RDD"/>
</dbReference>
<organism evidence="9 10">
    <name type="scientific">Actinotalea fermentans</name>
    <dbReference type="NCBI Taxonomy" id="43671"/>
    <lineage>
        <taxon>Bacteria</taxon>
        <taxon>Bacillati</taxon>
        <taxon>Actinomycetota</taxon>
        <taxon>Actinomycetes</taxon>
        <taxon>Micrococcales</taxon>
        <taxon>Cellulomonadaceae</taxon>
        <taxon>Actinotalea</taxon>
    </lineage>
</organism>
<dbReference type="Proteomes" id="UP000321484">
    <property type="component" value="Unassembled WGS sequence"/>
</dbReference>
<proteinExistence type="predicted"/>
<feature type="region of interest" description="Disordered" evidence="6">
    <location>
        <begin position="1"/>
        <end position="25"/>
    </location>
</feature>
<dbReference type="EMBL" id="BJYK01000001">
    <property type="protein sequence ID" value="GEN78642.1"/>
    <property type="molecule type" value="Genomic_DNA"/>
</dbReference>
<feature type="transmembrane region" description="Helical" evidence="7">
    <location>
        <begin position="41"/>
        <end position="59"/>
    </location>
</feature>
<gene>
    <name evidence="9" type="ORF">AFE02nite_03760</name>
</gene>
<feature type="transmembrane region" description="Helical" evidence="7">
    <location>
        <begin position="74"/>
        <end position="93"/>
    </location>
</feature>
<name>A0A511YTX1_9CELL</name>
<evidence type="ECO:0000313" key="9">
    <source>
        <dbReference type="EMBL" id="GEN78642.1"/>
    </source>
</evidence>
<comment type="caution">
    <text evidence="9">The sequence shown here is derived from an EMBL/GenBank/DDBJ whole genome shotgun (WGS) entry which is preliminary data.</text>
</comment>
<evidence type="ECO:0000256" key="4">
    <source>
        <dbReference type="ARBA" id="ARBA00022989"/>
    </source>
</evidence>
<keyword evidence="2" id="KW-1003">Cell membrane</keyword>
<dbReference type="GO" id="GO:0005886">
    <property type="term" value="C:plasma membrane"/>
    <property type="evidence" value="ECO:0007669"/>
    <property type="project" value="UniProtKB-SubCell"/>
</dbReference>
<reference evidence="9 10" key="1">
    <citation type="submission" date="2019-07" db="EMBL/GenBank/DDBJ databases">
        <title>Whole genome shotgun sequence of Actinotalea fermentans NBRC 105374.</title>
        <authorList>
            <person name="Hosoyama A."/>
            <person name="Uohara A."/>
            <person name="Ohji S."/>
            <person name="Ichikawa N."/>
        </authorList>
    </citation>
    <scope>NUCLEOTIDE SEQUENCE [LARGE SCALE GENOMIC DNA]</scope>
    <source>
        <strain evidence="9 10">NBRC 105374</strain>
    </source>
</reference>
<evidence type="ECO:0000256" key="1">
    <source>
        <dbReference type="ARBA" id="ARBA00004651"/>
    </source>
</evidence>
<dbReference type="AlphaFoldDB" id="A0A511YTX1"/>
<keyword evidence="4 7" id="KW-1133">Transmembrane helix</keyword>
<evidence type="ECO:0000256" key="3">
    <source>
        <dbReference type="ARBA" id="ARBA00022692"/>
    </source>
</evidence>
<protein>
    <submittedName>
        <fullName evidence="9">RDD family protein</fullName>
    </submittedName>
</protein>
<feature type="transmembrane region" description="Helical" evidence="7">
    <location>
        <begin position="114"/>
        <end position="135"/>
    </location>
</feature>
<keyword evidence="3 7" id="KW-0812">Transmembrane</keyword>
<evidence type="ECO:0000313" key="10">
    <source>
        <dbReference type="Proteomes" id="UP000321484"/>
    </source>
</evidence>
<evidence type="ECO:0000256" key="6">
    <source>
        <dbReference type="SAM" id="MobiDB-lite"/>
    </source>
</evidence>
<sequence length="153" mass="15978">MARREDLGSWLEGPPTDPAEESGLGLPADGPGSLARLPRRFVALLVDWFLSLAVSGLLFPEDGAARGILAGDRMATLAVFGISSAVLVGLLGHTIGHRLAGLRVIRLRDGRAPGLVAGLVRSALLVLVIPAVVWGRDGRGLHDVLAGTAIVRR</sequence>
<comment type="subcellular location">
    <subcellularLocation>
        <location evidence="1">Cell membrane</location>
        <topology evidence="1">Multi-pass membrane protein</topology>
    </subcellularLocation>
</comment>
<evidence type="ECO:0000256" key="2">
    <source>
        <dbReference type="ARBA" id="ARBA00022475"/>
    </source>
</evidence>
<accession>A0A511YTX1</accession>
<dbReference type="PANTHER" id="PTHR36115:SF6">
    <property type="entry name" value="PROLINE-RICH ANTIGEN HOMOLOG"/>
    <property type="match status" value="1"/>
</dbReference>
<evidence type="ECO:0000256" key="5">
    <source>
        <dbReference type="ARBA" id="ARBA00023136"/>
    </source>
</evidence>
<dbReference type="OrthoDB" id="5187110at2"/>
<dbReference type="InterPro" id="IPR051791">
    <property type="entry name" value="Pra-immunoreactive"/>
</dbReference>